<dbReference type="Proteomes" id="UP000242886">
    <property type="component" value="Plasmid SDENCHOLpa"/>
</dbReference>
<evidence type="ECO:0008006" key="4">
    <source>
        <dbReference type="Google" id="ProtNLM"/>
    </source>
</evidence>
<evidence type="ECO:0000313" key="3">
    <source>
        <dbReference type="Proteomes" id="UP000242886"/>
    </source>
</evidence>
<geneLocation type="plasmid" evidence="2 3">
    <name>SDENCHOLpa</name>
</geneLocation>
<dbReference type="RefSeq" id="WP_154717492.1">
    <property type="nucleotide sequence ID" value="NZ_LT837804.1"/>
</dbReference>
<evidence type="ECO:0000256" key="1">
    <source>
        <dbReference type="SAM" id="SignalP"/>
    </source>
</evidence>
<gene>
    <name evidence="2" type="ORF">SDENCHOL_PA20026</name>
</gene>
<name>A0A7Z7MWD7_9PROT</name>
<dbReference type="PROSITE" id="PS51257">
    <property type="entry name" value="PROKAR_LIPOPROTEIN"/>
    <property type="match status" value="1"/>
</dbReference>
<accession>A0A7Z7MWD7</accession>
<keyword evidence="2" id="KW-0614">Plasmid</keyword>
<proteinExistence type="predicted"/>
<feature type="signal peptide" evidence="1">
    <location>
        <begin position="1"/>
        <end position="22"/>
    </location>
</feature>
<protein>
    <recommendedName>
        <fullName evidence="4">Lipoprotein</fullName>
    </recommendedName>
</protein>
<keyword evidence="1" id="KW-0732">Signal</keyword>
<organism evidence="2 3">
    <name type="scientific">Sterolibacterium denitrificans</name>
    <dbReference type="NCBI Taxonomy" id="157592"/>
    <lineage>
        <taxon>Bacteria</taxon>
        <taxon>Pseudomonadati</taxon>
        <taxon>Pseudomonadota</taxon>
        <taxon>Betaproteobacteria</taxon>
        <taxon>Nitrosomonadales</taxon>
        <taxon>Sterolibacteriaceae</taxon>
        <taxon>Sterolibacterium</taxon>
    </lineage>
</organism>
<dbReference type="AlphaFoldDB" id="A0A7Z7MWD7"/>
<dbReference type="EMBL" id="LT837804">
    <property type="protein sequence ID" value="SMB33235.1"/>
    <property type="molecule type" value="Genomic_DNA"/>
</dbReference>
<evidence type="ECO:0000313" key="2">
    <source>
        <dbReference type="EMBL" id="SMB33235.1"/>
    </source>
</evidence>
<feature type="chain" id="PRO_5031503504" description="Lipoprotein" evidence="1">
    <location>
        <begin position="23"/>
        <end position="79"/>
    </location>
</feature>
<keyword evidence="3" id="KW-1185">Reference proteome</keyword>
<reference evidence="2" key="1">
    <citation type="submission" date="2017-03" db="EMBL/GenBank/DDBJ databases">
        <authorList>
            <consortium name="AG Boll"/>
        </authorList>
    </citation>
    <scope>NUCLEOTIDE SEQUENCE [LARGE SCALE GENOMIC DNA]</scope>
    <source>
        <strain evidence="2">Chol</strain>
    </source>
</reference>
<sequence>MNKGFGLVVLVAAVLLSACSDGVPHVEDPHHPVDADGNPIKGSEFLMKYCAGKSHNETCAKVATAVSADSTKGEMPKGW</sequence>